<dbReference type="AlphaFoldDB" id="A0A369KSQ9"/>
<name>A0A369KSQ9_9BACT</name>
<keyword evidence="3" id="KW-1185">Reference proteome</keyword>
<dbReference type="RefSeq" id="WP_338635760.1">
    <property type="nucleotide sequence ID" value="NZ_CP146516.1"/>
</dbReference>
<dbReference type="Pfam" id="PF01381">
    <property type="entry name" value="HTH_3"/>
    <property type="match status" value="1"/>
</dbReference>
<dbReference type="EMBL" id="QOVW01000027">
    <property type="protein sequence ID" value="RDB36778.1"/>
    <property type="molecule type" value="Genomic_DNA"/>
</dbReference>
<organism evidence="2 3">
    <name type="scientific">Spirobacillus cienkowskii</name>
    <dbReference type="NCBI Taxonomy" id="495820"/>
    <lineage>
        <taxon>Bacteria</taxon>
        <taxon>Pseudomonadati</taxon>
        <taxon>Bdellovibrionota</taxon>
        <taxon>Oligoflexia</taxon>
        <taxon>Silvanigrellales</taxon>
        <taxon>Spirobacillus</taxon>
    </lineage>
</organism>
<dbReference type="GO" id="GO:0003677">
    <property type="term" value="F:DNA binding"/>
    <property type="evidence" value="ECO:0007669"/>
    <property type="project" value="InterPro"/>
</dbReference>
<dbReference type="Gene3D" id="1.10.260.40">
    <property type="entry name" value="lambda repressor-like DNA-binding domains"/>
    <property type="match status" value="1"/>
</dbReference>
<dbReference type="InterPro" id="IPR001387">
    <property type="entry name" value="Cro/C1-type_HTH"/>
</dbReference>
<comment type="caution">
    <text evidence="2">The sequence shown here is derived from an EMBL/GenBank/DDBJ whole genome shotgun (WGS) entry which is preliminary data.</text>
</comment>
<gene>
    <name evidence="2" type="ORF">DCC88_03355</name>
</gene>
<evidence type="ECO:0000313" key="3">
    <source>
        <dbReference type="Proteomes" id="UP000253934"/>
    </source>
</evidence>
<dbReference type="InterPro" id="IPR010982">
    <property type="entry name" value="Lambda_DNA-bd_dom_sf"/>
</dbReference>
<dbReference type="SMART" id="SM00530">
    <property type="entry name" value="HTH_XRE"/>
    <property type="match status" value="1"/>
</dbReference>
<dbReference type="CDD" id="cd00093">
    <property type="entry name" value="HTH_XRE"/>
    <property type="match status" value="1"/>
</dbReference>
<feature type="domain" description="HTH cro/C1-type" evidence="1">
    <location>
        <begin position="21"/>
        <end position="72"/>
    </location>
</feature>
<dbReference type="PROSITE" id="PS50943">
    <property type="entry name" value="HTH_CROC1"/>
    <property type="match status" value="1"/>
</dbReference>
<protein>
    <submittedName>
        <fullName evidence="2">XRE family transcriptional regulator</fullName>
    </submittedName>
</protein>
<reference evidence="2" key="1">
    <citation type="submission" date="2018-04" db="EMBL/GenBank/DDBJ databases">
        <title>Draft genome sequence of the Candidatus Spirobacillus cienkowskii, a pathogen of freshwater Daphnia species, reconstructed from hemolymph metagenomic reads.</title>
        <authorList>
            <person name="Bresciani L."/>
            <person name="Lemos L.N."/>
            <person name="Wale N."/>
            <person name="Lin J.Y."/>
            <person name="Fernandes G.R."/>
            <person name="Duffy M.A."/>
            <person name="Rodrigues J.M."/>
        </authorList>
    </citation>
    <scope>NUCLEOTIDE SEQUENCE [LARGE SCALE GENOMIC DNA]</scope>
    <source>
        <strain evidence="2">Binning01</strain>
    </source>
</reference>
<dbReference type="Proteomes" id="UP000253934">
    <property type="component" value="Unassembled WGS sequence"/>
</dbReference>
<accession>A0A369KSQ9</accession>
<evidence type="ECO:0000259" key="1">
    <source>
        <dbReference type="PROSITE" id="PS50943"/>
    </source>
</evidence>
<proteinExistence type="predicted"/>
<sequence>MISINFLSTQEMQKKIAEQARAKRLNLNLSQQSLAQRSGVSYGALKKFEKTGEISLKSLLKLSIVLKATNDFNALFAPESPEAALSLDALMKQDTRKRGRT</sequence>
<dbReference type="SUPFAM" id="SSF47413">
    <property type="entry name" value="lambda repressor-like DNA-binding domains"/>
    <property type="match status" value="1"/>
</dbReference>
<evidence type="ECO:0000313" key="2">
    <source>
        <dbReference type="EMBL" id="RDB36778.1"/>
    </source>
</evidence>